<comment type="caution">
    <text evidence="3">The sequence shown here is derived from an EMBL/GenBank/DDBJ whole genome shotgun (WGS) entry which is preliminary data.</text>
</comment>
<sequence>MREKRNATEAAGLTTLAGDMFGEGPRTPMLPGTWDQDQGG</sequence>
<feature type="compositionally biased region" description="Low complexity" evidence="1">
    <location>
        <begin position="8"/>
        <end position="18"/>
    </location>
</feature>
<feature type="domain" description="PPE-PPW subfamily C-terminal" evidence="2">
    <location>
        <begin position="4"/>
        <end position="34"/>
    </location>
</feature>
<dbReference type="EMBL" id="JAOB01000090">
    <property type="protein sequence ID" value="EUA08967.1"/>
    <property type="molecule type" value="Genomic_DNA"/>
</dbReference>
<evidence type="ECO:0000259" key="2">
    <source>
        <dbReference type="Pfam" id="PF18878"/>
    </source>
</evidence>
<accession>X7YP28</accession>
<reference evidence="3" key="1">
    <citation type="submission" date="2014-01" db="EMBL/GenBank/DDBJ databases">
        <authorList>
            <person name="Brown-Elliot B."/>
            <person name="Wallace R."/>
            <person name="Lenaerts A."/>
            <person name="Ordway D."/>
            <person name="DeGroote M.A."/>
            <person name="Parker T."/>
            <person name="Sizemore C."/>
            <person name="Tallon L.J."/>
            <person name="Sadzewicz L.K."/>
            <person name="Sengamalay N."/>
            <person name="Fraser C.M."/>
            <person name="Hine E."/>
            <person name="Shefchek K.A."/>
            <person name="Das S.P."/>
            <person name="Tettelin H."/>
        </authorList>
    </citation>
    <scope>NUCLEOTIDE SEQUENCE [LARGE SCALE GENOMIC DNA]</scope>
    <source>
        <strain evidence="3">4042</strain>
    </source>
</reference>
<evidence type="ECO:0000313" key="3">
    <source>
        <dbReference type="EMBL" id="EUA08967.1"/>
    </source>
</evidence>
<gene>
    <name evidence="3" type="ORF">I553_10024</name>
</gene>
<evidence type="ECO:0000256" key="1">
    <source>
        <dbReference type="SAM" id="MobiDB-lite"/>
    </source>
</evidence>
<name>X7YP28_MYCXE</name>
<protein>
    <recommendedName>
        <fullName evidence="2">PPE-PPW subfamily C-terminal domain-containing protein</fullName>
    </recommendedName>
</protein>
<proteinExistence type="predicted"/>
<feature type="region of interest" description="Disordered" evidence="1">
    <location>
        <begin position="1"/>
        <end position="40"/>
    </location>
</feature>
<organism evidence="3">
    <name type="scientific">Mycobacterium xenopi 4042</name>
    <dbReference type="NCBI Taxonomy" id="1299334"/>
    <lineage>
        <taxon>Bacteria</taxon>
        <taxon>Bacillati</taxon>
        <taxon>Actinomycetota</taxon>
        <taxon>Actinomycetes</taxon>
        <taxon>Mycobacteriales</taxon>
        <taxon>Mycobacteriaceae</taxon>
        <taxon>Mycobacterium</taxon>
    </lineage>
</organism>
<dbReference type="Pfam" id="PF18878">
    <property type="entry name" value="PPE-PPW"/>
    <property type="match status" value="1"/>
</dbReference>
<dbReference type="InterPro" id="IPR043641">
    <property type="entry name" value="PPE-PPW_C"/>
</dbReference>
<dbReference type="PATRIC" id="fig|1299334.3.peg.9510"/>
<dbReference type="AlphaFoldDB" id="X7YP28"/>